<dbReference type="AlphaFoldDB" id="M8BJA4"/>
<evidence type="ECO:0008006" key="2">
    <source>
        <dbReference type="Google" id="ProtNLM"/>
    </source>
</evidence>
<name>M8BJA4_AEGTA</name>
<accession>M8BJA4</accession>
<reference evidence="1" key="1">
    <citation type="submission" date="2015-06" db="UniProtKB">
        <authorList>
            <consortium name="EnsemblPlants"/>
        </authorList>
    </citation>
    <scope>IDENTIFICATION</scope>
</reference>
<dbReference type="Pfam" id="PF07893">
    <property type="entry name" value="DUF1668"/>
    <property type="match status" value="1"/>
</dbReference>
<organism evidence="1">
    <name type="scientific">Aegilops tauschii</name>
    <name type="common">Tausch's goatgrass</name>
    <name type="synonym">Aegilops squarrosa</name>
    <dbReference type="NCBI Taxonomy" id="37682"/>
    <lineage>
        <taxon>Eukaryota</taxon>
        <taxon>Viridiplantae</taxon>
        <taxon>Streptophyta</taxon>
        <taxon>Embryophyta</taxon>
        <taxon>Tracheophyta</taxon>
        <taxon>Spermatophyta</taxon>
        <taxon>Magnoliopsida</taxon>
        <taxon>Liliopsida</taxon>
        <taxon>Poales</taxon>
        <taxon>Poaceae</taxon>
        <taxon>BOP clade</taxon>
        <taxon>Pooideae</taxon>
        <taxon>Triticodae</taxon>
        <taxon>Triticeae</taxon>
        <taxon>Triticinae</taxon>
        <taxon>Aegilops</taxon>
    </lineage>
</organism>
<dbReference type="PANTHER" id="PTHR33085">
    <property type="entry name" value="OS12G0113100 PROTEIN-RELATED"/>
    <property type="match status" value="1"/>
</dbReference>
<proteinExistence type="predicted"/>
<dbReference type="ExpressionAtlas" id="M8BJA4">
    <property type="expression patterns" value="baseline"/>
</dbReference>
<dbReference type="PANTHER" id="PTHR33085:SF125">
    <property type="entry name" value="EXPRESSED PROTEIN"/>
    <property type="match status" value="1"/>
</dbReference>
<sequence length="397" mass="45543">MEVPYVRYLIGWIAKKFDYINRVTKRFHLRSTRDLSRRMYSLHRLDPLKYLFYPSTEARKAALAKTEKNKPPMLERLSVLPKPEINFHPMSSLTHSSMNRDSFSLLGKDSIVFSDSFSKTILYNIELGTVASIPRINSCMVPFGMSLPMIQDNLVDRTEDQSLYVMDLSRDANISSCFEVLRCDDGWGWHTLPAPPFLSHNPSFRRTINRCCYTVVDSSTICISSMDQGIGTYTFDTASRVWRQVGKWVLPFYGKAEYVPELKLWFGLSECNGSPRLCALDLSAMDAEQPPTLQNTWDYLDLFEDKKTVISEHHLVNLGSGMFCIATLLRTILHTFSPDSPCSSGEEIMMDMMDGEFIFLTGVEVERCCNEGQAPFKMIKHKSIYYDLKHRTIKSVL</sequence>
<protein>
    <recommendedName>
        <fullName evidence="2">F-box associated domain-containing protein</fullName>
    </recommendedName>
</protein>
<dbReference type="InterPro" id="IPR012871">
    <property type="entry name" value="DUF1668_ORYSA"/>
</dbReference>
<evidence type="ECO:0000313" key="1">
    <source>
        <dbReference type="EnsemblPlants" id="EMT21803"/>
    </source>
</evidence>
<dbReference type="EnsemblPlants" id="EMT21803">
    <property type="protein sequence ID" value="EMT21803"/>
    <property type="gene ID" value="F775_10079"/>
</dbReference>